<dbReference type="AlphaFoldDB" id="A0A9P1N5G9"/>
<reference evidence="2" key="1">
    <citation type="submission" date="2022-11" db="EMBL/GenBank/DDBJ databases">
        <authorList>
            <person name="Kikuchi T."/>
        </authorList>
    </citation>
    <scope>NUCLEOTIDE SEQUENCE</scope>
    <source>
        <strain evidence="2">PS1010</strain>
    </source>
</reference>
<evidence type="ECO:0000313" key="3">
    <source>
        <dbReference type="Proteomes" id="UP001152747"/>
    </source>
</evidence>
<accession>A0A9P1N5G9</accession>
<feature type="signal peptide" evidence="1">
    <location>
        <begin position="1"/>
        <end position="22"/>
    </location>
</feature>
<feature type="chain" id="PRO_5040294697" evidence="1">
    <location>
        <begin position="23"/>
        <end position="150"/>
    </location>
</feature>
<proteinExistence type="predicted"/>
<keyword evidence="1" id="KW-0732">Signal</keyword>
<keyword evidence="3" id="KW-1185">Reference proteome</keyword>
<dbReference type="EMBL" id="CANHGI010000005">
    <property type="protein sequence ID" value="CAI5450579.1"/>
    <property type="molecule type" value="Genomic_DNA"/>
</dbReference>
<comment type="caution">
    <text evidence="2">The sequence shown here is derived from an EMBL/GenBank/DDBJ whole genome shotgun (WGS) entry which is preliminary data.</text>
</comment>
<evidence type="ECO:0000313" key="2">
    <source>
        <dbReference type="EMBL" id="CAI5450579.1"/>
    </source>
</evidence>
<sequence length="150" mass="17066">MKSTILFLFAVFFTININGAESTVANITGHLTCNIDGPKTIFTYYMYVINVDENNSNNTHYITRIWNFGTGTSIFNSERTVENKGGSEKTVYDVWVRVAHSCHNIVQDETGFQVACFNKFVGKFDYNLDIVNMDIQLNLPDEKFVPCLKP</sequence>
<organism evidence="2 3">
    <name type="scientific">Caenorhabditis angaria</name>
    <dbReference type="NCBI Taxonomy" id="860376"/>
    <lineage>
        <taxon>Eukaryota</taxon>
        <taxon>Metazoa</taxon>
        <taxon>Ecdysozoa</taxon>
        <taxon>Nematoda</taxon>
        <taxon>Chromadorea</taxon>
        <taxon>Rhabditida</taxon>
        <taxon>Rhabditina</taxon>
        <taxon>Rhabditomorpha</taxon>
        <taxon>Rhabditoidea</taxon>
        <taxon>Rhabditidae</taxon>
        <taxon>Peloderinae</taxon>
        <taxon>Caenorhabditis</taxon>
    </lineage>
</organism>
<dbReference type="Proteomes" id="UP001152747">
    <property type="component" value="Unassembled WGS sequence"/>
</dbReference>
<name>A0A9P1N5G9_9PELO</name>
<evidence type="ECO:0000256" key="1">
    <source>
        <dbReference type="SAM" id="SignalP"/>
    </source>
</evidence>
<protein>
    <submittedName>
        <fullName evidence="2">Uncharacterized protein</fullName>
    </submittedName>
</protein>
<gene>
    <name evidence="2" type="ORF">CAMP_LOCUS13216</name>
</gene>